<dbReference type="Proteomes" id="UP001232245">
    <property type="component" value="Unassembled WGS sequence"/>
</dbReference>
<dbReference type="SUPFAM" id="SSF48498">
    <property type="entry name" value="Tetracyclin repressor-like, C-terminal domain"/>
    <property type="match status" value="1"/>
</dbReference>
<dbReference type="SUPFAM" id="SSF46689">
    <property type="entry name" value="Homeodomain-like"/>
    <property type="match status" value="1"/>
</dbReference>
<dbReference type="InterPro" id="IPR001647">
    <property type="entry name" value="HTH_TetR"/>
</dbReference>
<dbReference type="PANTHER" id="PTHR30055:SF226">
    <property type="entry name" value="HTH-TYPE TRANSCRIPTIONAL REGULATOR PKSA"/>
    <property type="match status" value="1"/>
</dbReference>
<gene>
    <name evidence="4" type="ORF">J2S02_005114</name>
</gene>
<feature type="domain" description="HTH tetR-type" evidence="3">
    <location>
        <begin position="12"/>
        <end position="72"/>
    </location>
</feature>
<dbReference type="InterPro" id="IPR036271">
    <property type="entry name" value="Tet_transcr_reg_TetR-rel_C_sf"/>
</dbReference>
<keyword evidence="1 2" id="KW-0238">DNA-binding</keyword>
<dbReference type="Pfam" id="PF00440">
    <property type="entry name" value="TetR_N"/>
    <property type="match status" value="1"/>
</dbReference>
<sequence>MPLSEQQLLNMKQKRKDILEAATKLFATEGFEGTTIKKVSEAANISFGSVFTYFKDKDELFYTAVVEPLKELSENVFAFSTEAENPMIELEKMIETHFKLFAGINAYLTLIVQVIGQHHRYPDIFKELDRFHDEFRKRVSLLVENGQHKGMFAQQDPLTVATLYTSLLIGIRLNTTDTRYSDMWEQYVLSAINLFGPIKK</sequence>
<evidence type="ECO:0000313" key="4">
    <source>
        <dbReference type="EMBL" id="MDQ0228714.1"/>
    </source>
</evidence>
<dbReference type="PROSITE" id="PS50977">
    <property type="entry name" value="HTH_TETR_2"/>
    <property type="match status" value="1"/>
</dbReference>
<dbReference type="EMBL" id="JAUSTZ010000033">
    <property type="protein sequence ID" value="MDQ0228714.1"/>
    <property type="molecule type" value="Genomic_DNA"/>
</dbReference>
<name>A0ABT9Z8Y5_9BACI</name>
<evidence type="ECO:0000256" key="2">
    <source>
        <dbReference type="PROSITE-ProRule" id="PRU00335"/>
    </source>
</evidence>
<reference evidence="4 5" key="1">
    <citation type="submission" date="2023-07" db="EMBL/GenBank/DDBJ databases">
        <title>Genomic Encyclopedia of Type Strains, Phase IV (KMG-IV): sequencing the most valuable type-strain genomes for metagenomic binning, comparative biology and taxonomic classification.</title>
        <authorList>
            <person name="Goeker M."/>
        </authorList>
    </citation>
    <scope>NUCLEOTIDE SEQUENCE [LARGE SCALE GENOMIC DNA]</scope>
    <source>
        <strain evidence="4 5">DSM 17723</strain>
    </source>
</reference>
<accession>A0ABT9Z8Y5</accession>
<evidence type="ECO:0000313" key="5">
    <source>
        <dbReference type="Proteomes" id="UP001232245"/>
    </source>
</evidence>
<comment type="caution">
    <text evidence="4">The sequence shown here is derived from an EMBL/GenBank/DDBJ whole genome shotgun (WGS) entry which is preliminary data.</text>
</comment>
<dbReference type="InterPro" id="IPR009057">
    <property type="entry name" value="Homeodomain-like_sf"/>
</dbReference>
<evidence type="ECO:0000256" key="1">
    <source>
        <dbReference type="ARBA" id="ARBA00023125"/>
    </source>
</evidence>
<evidence type="ECO:0000259" key="3">
    <source>
        <dbReference type="PROSITE" id="PS50977"/>
    </source>
</evidence>
<proteinExistence type="predicted"/>
<protein>
    <submittedName>
        <fullName evidence="4">AcrR family transcriptional regulator</fullName>
    </submittedName>
</protein>
<keyword evidence="5" id="KW-1185">Reference proteome</keyword>
<dbReference type="PROSITE" id="PS01081">
    <property type="entry name" value="HTH_TETR_1"/>
    <property type="match status" value="1"/>
</dbReference>
<dbReference type="PANTHER" id="PTHR30055">
    <property type="entry name" value="HTH-TYPE TRANSCRIPTIONAL REGULATOR RUTR"/>
    <property type="match status" value="1"/>
</dbReference>
<dbReference type="PRINTS" id="PR00455">
    <property type="entry name" value="HTHTETR"/>
</dbReference>
<dbReference type="InterPro" id="IPR023772">
    <property type="entry name" value="DNA-bd_HTH_TetR-type_CS"/>
</dbReference>
<dbReference type="InterPro" id="IPR050109">
    <property type="entry name" value="HTH-type_TetR-like_transc_reg"/>
</dbReference>
<feature type="DNA-binding region" description="H-T-H motif" evidence="2">
    <location>
        <begin position="35"/>
        <end position="54"/>
    </location>
</feature>
<dbReference type="RefSeq" id="WP_174881751.1">
    <property type="nucleotide sequence ID" value="NZ_CADEPK010000422.1"/>
</dbReference>
<organism evidence="4 5">
    <name type="scientific">Metabacillus niabensis</name>
    <dbReference type="NCBI Taxonomy" id="324854"/>
    <lineage>
        <taxon>Bacteria</taxon>
        <taxon>Bacillati</taxon>
        <taxon>Bacillota</taxon>
        <taxon>Bacilli</taxon>
        <taxon>Bacillales</taxon>
        <taxon>Bacillaceae</taxon>
        <taxon>Metabacillus</taxon>
    </lineage>
</organism>
<dbReference type="Gene3D" id="1.10.357.10">
    <property type="entry name" value="Tetracycline Repressor, domain 2"/>
    <property type="match status" value="1"/>
</dbReference>